<evidence type="ECO:0000313" key="6">
    <source>
        <dbReference type="EMBL" id="EOI55452.1"/>
    </source>
</evidence>
<evidence type="ECO:0000259" key="5">
    <source>
        <dbReference type="PROSITE" id="PS50937"/>
    </source>
</evidence>
<keyword evidence="2" id="KW-0805">Transcription regulation</keyword>
<dbReference type="PANTHER" id="PTHR30204">
    <property type="entry name" value="REDOX-CYCLING DRUG-SENSING TRANSCRIPTIONAL ACTIVATOR SOXR"/>
    <property type="match status" value="1"/>
</dbReference>
<accession>R2XZI4</accession>
<dbReference type="RefSeq" id="WP_010781033.1">
    <property type="nucleotide sequence ID" value="NZ_ASWH01000001.1"/>
</dbReference>
<dbReference type="PANTHER" id="PTHR30204:SF69">
    <property type="entry name" value="MERR-FAMILY TRANSCRIPTIONAL REGULATOR"/>
    <property type="match status" value="1"/>
</dbReference>
<reference evidence="7 9" key="2">
    <citation type="submission" date="2013-03" db="EMBL/GenBank/DDBJ databases">
        <title>The Genome Sequence of Enterococcus gilvus ATCC BAA-350 (PacBio/Illumina hybrid assembly).</title>
        <authorList>
            <consortium name="The Broad Institute Genomics Platform"/>
            <consortium name="The Broad Institute Genome Sequencing Center for Infectious Disease"/>
            <person name="Earl A."/>
            <person name="Russ C."/>
            <person name="Gilmore M."/>
            <person name="Surin D."/>
            <person name="Walker B."/>
            <person name="Young S."/>
            <person name="Zeng Q."/>
            <person name="Gargeya S."/>
            <person name="Fitzgerald M."/>
            <person name="Haas B."/>
            <person name="Abouelleil A."/>
            <person name="Allen A.W."/>
            <person name="Alvarado L."/>
            <person name="Arachchi H.M."/>
            <person name="Berlin A.M."/>
            <person name="Chapman S.B."/>
            <person name="Gainer-Dewar J."/>
            <person name="Goldberg J."/>
            <person name="Griggs A."/>
            <person name="Gujja S."/>
            <person name="Hansen M."/>
            <person name="Howarth C."/>
            <person name="Imamovic A."/>
            <person name="Ireland A."/>
            <person name="Larimer J."/>
            <person name="McCowan C."/>
            <person name="Murphy C."/>
            <person name="Pearson M."/>
            <person name="Poon T.W."/>
            <person name="Priest M."/>
            <person name="Roberts A."/>
            <person name="Saif S."/>
            <person name="Shea T."/>
            <person name="Sisk P."/>
            <person name="Sykes S."/>
            <person name="Wortman J."/>
            <person name="Nusbaum C."/>
            <person name="Birren B."/>
        </authorList>
    </citation>
    <scope>NUCLEOTIDE SEQUENCE [LARGE SCALE GENOMIC DNA]</scope>
    <source>
        <strain evidence="7 9">ATCC BAA-350</strain>
    </source>
</reference>
<dbReference type="PATRIC" id="fig|1158614.3.peg.2653"/>
<dbReference type="InterPro" id="IPR009061">
    <property type="entry name" value="DNA-bd_dom_put_sf"/>
</dbReference>
<dbReference type="InterPro" id="IPR047057">
    <property type="entry name" value="MerR_fam"/>
</dbReference>
<dbReference type="Pfam" id="PF13411">
    <property type="entry name" value="MerR_1"/>
    <property type="match status" value="1"/>
</dbReference>
<dbReference type="PRINTS" id="PR00040">
    <property type="entry name" value="HTHMERR"/>
</dbReference>
<dbReference type="OrthoDB" id="9811174at2"/>
<sequence>MEYGIGEFSKITDLSIDTIRFYEREGLIIPRRDANNRRVFEECDIGWIDFIKKLKMTGMKLKDIKYYAELRYQGDRTIDKRLELLYRQADILFMKQKEVSEHIKYLYNKIDIYNNKLEEQHKNRDSDQHLESA</sequence>
<dbReference type="PROSITE" id="PS00552">
    <property type="entry name" value="HTH_MERR_1"/>
    <property type="match status" value="1"/>
</dbReference>
<keyword evidence="4" id="KW-0804">Transcription</keyword>
<dbReference type="EMBL" id="ASWH01000001">
    <property type="protein sequence ID" value="EOW82005.1"/>
    <property type="molecule type" value="Genomic_DNA"/>
</dbReference>
<dbReference type="eggNOG" id="COG0789">
    <property type="taxonomic scope" value="Bacteria"/>
</dbReference>
<protein>
    <recommendedName>
        <fullName evidence="5">HTH merR-type domain-containing protein</fullName>
    </recommendedName>
</protein>
<dbReference type="Proteomes" id="UP000014160">
    <property type="component" value="Unassembled WGS sequence"/>
</dbReference>
<dbReference type="GO" id="GO:0003700">
    <property type="term" value="F:DNA-binding transcription factor activity"/>
    <property type="evidence" value="ECO:0007669"/>
    <property type="project" value="InterPro"/>
</dbReference>
<evidence type="ECO:0000256" key="4">
    <source>
        <dbReference type="ARBA" id="ARBA00023163"/>
    </source>
</evidence>
<proteinExistence type="predicted"/>
<keyword evidence="1" id="KW-0678">Repressor</keyword>
<dbReference type="CDD" id="cd01109">
    <property type="entry name" value="HTH_YyaN"/>
    <property type="match status" value="1"/>
</dbReference>
<dbReference type="Proteomes" id="UP000013750">
    <property type="component" value="Unassembled WGS sequence"/>
</dbReference>
<keyword evidence="3" id="KW-0238">DNA-binding</keyword>
<dbReference type="GO" id="GO:0003677">
    <property type="term" value="F:DNA binding"/>
    <property type="evidence" value="ECO:0007669"/>
    <property type="project" value="UniProtKB-KW"/>
</dbReference>
<dbReference type="HOGENOM" id="CLU_060077_8_3_9"/>
<evidence type="ECO:0000313" key="8">
    <source>
        <dbReference type="Proteomes" id="UP000013750"/>
    </source>
</evidence>
<dbReference type="AlphaFoldDB" id="R2XZI4"/>
<comment type="caution">
    <text evidence="6">The sequence shown here is derived from an EMBL/GenBank/DDBJ whole genome shotgun (WGS) entry which is preliminary data.</text>
</comment>
<evidence type="ECO:0000313" key="7">
    <source>
        <dbReference type="EMBL" id="EOW82005.1"/>
    </source>
</evidence>
<evidence type="ECO:0000313" key="9">
    <source>
        <dbReference type="Proteomes" id="UP000014160"/>
    </source>
</evidence>
<evidence type="ECO:0000256" key="1">
    <source>
        <dbReference type="ARBA" id="ARBA00022491"/>
    </source>
</evidence>
<name>R2XZI4_9ENTE</name>
<dbReference type="SMART" id="SM00422">
    <property type="entry name" value="HTH_MERR"/>
    <property type="match status" value="1"/>
</dbReference>
<evidence type="ECO:0000256" key="3">
    <source>
        <dbReference type="ARBA" id="ARBA00023125"/>
    </source>
</evidence>
<evidence type="ECO:0000256" key="2">
    <source>
        <dbReference type="ARBA" id="ARBA00023015"/>
    </source>
</evidence>
<keyword evidence="9" id="KW-1185">Reference proteome</keyword>
<dbReference type="EMBL" id="AJDQ01000008">
    <property type="protein sequence ID" value="EOI55452.1"/>
    <property type="molecule type" value="Genomic_DNA"/>
</dbReference>
<gene>
    <name evidence="7" type="ORF">I592_01306</name>
    <name evidence="6" type="ORF">UKC_02660</name>
</gene>
<dbReference type="InterPro" id="IPR000551">
    <property type="entry name" value="MerR-type_HTH_dom"/>
</dbReference>
<dbReference type="PROSITE" id="PS50937">
    <property type="entry name" value="HTH_MERR_2"/>
    <property type="match status" value="1"/>
</dbReference>
<feature type="domain" description="HTH merR-type" evidence="5">
    <location>
        <begin position="1"/>
        <end position="70"/>
    </location>
</feature>
<dbReference type="Gene3D" id="1.10.1660.10">
    <property type="match status" value="1"/>
</dbReference>
<dbReference type="SUPFAM" id="SSF46955">
    <property type="entry name" value="Putative DNA-binding domain"/>
    <property type="match status" value="1"/>
</dbReference>
<reference evidence="6 8" key="1">
    <citation type="submission" date="2013-02" db="EMBL/GenBank/DDBJ databases">
        <title>The Genome Sequence of Enterococcus gilvus ATCC BAA-350.</title>
        <authorList>
            <consortium name="The Broad Institute Genome Sequencing Platform"/>
            <consortium name="The Broad Institute Genome Sequencing Center for Infectious Disease"/>
            <person name="Earl A.M."/>
            <person name="Gilmore M.S."/>
            <person name="Lebreton F."/>
            <person name="Walker B."/>
            <person name="Young S.K."/>
            <person name="Zeng Q."/>
            <person name="Gargeya S."/>
            <person name="Fitzgerald M."/>
            <person name="Haas B."/>
            <person name="Abouelleil A."/>
            <person name="Alvarado L."/>
            <person name="Arachchi H.M."/>
            <person name="Berlin A.M."/>
            <person name="Chapman S.B."/>
            <person name="Dewar J."/>
            <person name="Goldberg J."/>
            <person name="Griggs A."/>
            <person name="Gujja S."/>
            <person name="Hansen M."/>
            <person name="Howarth C."/>
            <person name="Imamovic A."/>
            <person name="Larimer J."/>
            <person name="McCowan C."/>
            <person name="Murphy C."/>
            <person name="Neiman D."/>
            <person name="Pearson M."/>
            <person name="Priest M."/>
            <person name="Roberts A."/>
            <person name="Saif S."/>
            <person name="Shea T."/>
            <person name="Sisk P."/>
            <person name="Sykes S."/>
            <person name="Wortman J."/>
            <person name="Nusbaum C."/>
            <person name="Birren B."/>
        </authorList>
    </citation>
    <scope>NUCLEOTIDE SEQUENCE [LARGE SCALE GENOMIC DNA]</scope>
    <source>
        <strain evidence="6 8">ATCC BAA-350</strain>
    </source>
</reference>
<organism evidence="6 8">
    <name type="scientific">Enterococcus gilvus ATCC BAA-350</name>
    <dbReference type="NCBI Taxonomy" id="1158614"/>
    <lineage>
        <taxon>Bacteria</taxon>
        <taxon>Bacillati</taxon>
        <taxon>Bacillota</taxon>
        <taxon>Bacilli</taxon>
        <taxon>Lactobacillales</taxon>
        <taxon>Enterococcaceae</taxon>
        <taxon>Enterococcus</taxon>
    </lineage>
</organism>